<keyword evidence="2" id="KW-1185">Reference proteome</keyword>
<gene>
    <name evidence="1" type="ORF">VNO77_32546</name>
</gene>
<evidence type="ECO:0000313" key="2">
    <source>
        <dbReference type="Proteomes" id="UP001367508"/>
    </source>
</evidence>
<name>A0AAN9KSR4_CANGL</name>
<dbReference type="AlphaFoldDB" id="A0AAN9KSR4"/>
<organism evidence="1 2">
    <name type="scientific">Canavalia gladiata</name>
    <name type="common">Sword bean</name>
    <name type="synonym">Dolichos gladiatus</name>
    <dbReference type="NCBI Taxonomy" id="3824"/>
    <lineage>
        <taxon>Eukaryota</taxon>
        <taxon>Viridiplantae</taxon>
        <taxon>Streptophyta</taxon>
        <taxon>Embryophyta</taxon>
        <taxon>Tracheophyta</taxon>
        <taxon>Spermatophyta</taxon>
        <taxon>Magnoliopsida</taxon>
        <taxon>eudicotyledons</taxon>
        <taxon>Gunneridae</taxon>
        <taxon>Pentapetalae</taxon>
        <taxon>rosids</taxon>
        <taxon>fabids</taxon>
        <taxon>Fabales</taxon>
        <taxon>Fabaceae</taxon>
        <taxon>Papilionoideae</taxon>
        <taxon>50 kb inversion clade</taxon>
        <taxon>NPAAA clade</taxon>
        <taxon>indigoferoid/millettioid clade</taxon>
        <taxon>Phaseoleae</taxon>
        <taxon>Canavalia</taxon>
    </lineage>
</organism>
<dbReference type="EMBL" id="JAYMYQ010000007">
    <property type="protein sequence ID" value="KAK7321682.1"/>
    <property type="molecule type" value="Genomic_DNA"/>
</dbReference>
<evidence type="ECO:0000313" key="1">
    <source>
        <dbReference type="EMBL" id="KAK7321682.1"/>
    </source>
</evidence>
<protein>
    <submittedName>
        <fullName evidence="1">Uncharacterized protein</fullName>
    </submittedName>
</protein>
<reference evidence="1 2" key="1">
    <citation type="submission" date="2024-01" db="EMBL/GenBank/DDBJ databases">
        <title>The genomes of 5 underutilized Papilionoideae crops provide insights into root nodulation and disease resistanc.</title>
        <authorList>
            <person name="Jiang F."/>
        </authorList>
    </citation>
    <scope>NUCLEOTIDE SEQUENCE [LARGE SCALE GENOMIC DNA]</scope>
    <source>
        <strain evidence="1">LVBAO_FW01</strain>
        <tissue evidence="1">Leaves</tissue>
    </source>
</reference>
<comment type="caution">
    <text evidence="1">The sequence shown here is derived from an EMBL/GenBank/DDBJ whole genome shotgun (WGS) entry which is preliminary data.</text>
</comment>
<dbReference type="Proteomes" id="UP001367508">
    <property type="component" value="Unassembled WGS sequence"/>
</dbReference>
<proteinExistence type="predicted"/>
<sequence length="134" mass="15242">MGEEGKGGRERKRESVCGFVVCCLCWGGVLSVMVDDEWWNHRAVYGCGACGQSLLRFPYSGRACYATLLLAYDSGSQWRAILRWICATHTCQSIRWFLLFCDYDITYCAAEPRCVFYVLLRTSNDTNAINAVFF</sequence>
<accession>A0AAN9KSR4</accession>